<keyword evidence="3" id="KW-1185">Reference proteome</keyword>
<proteinExistence type="predicted"/>
<organism evidence="2 3">
    <name type="scientific">Winogradskya consettensis</name>
    <dbReference type="NCBI Taxonomy" id="113560"/>
    <lineage>
        <taxon>Bacteria</taxon>
        <taxon>Bacillati</taxon>
        <taxon>Actinomycetota</taxon>
        <taxon>Actinomycetes</taxon>
        <taxon>Micromonosporales</taxon>
        <taxon>Micromonosporaceae</taxon>
        <taxon>Winogradskya</taxon>
    </lineage>
</organism>
<dbReference type="InterPro" id="IPR002931">
    <property type="entry name" value="Transglutaminase-like"/>
</dbReference>
<comment type="caution">
    <text evidence="2">The sequence shown here is derived from an EMBL/GenBank/DDBJ whole genome shotgun (WGS) entry which is preliminary data.</text>
</comment>
<dbReference type="Proteomes" id="UP000680865">
    <property type="component" value="Unassembled WGS sequence"/>
</dbReference>
<protein>
    <recommendedName>
        <fullName evidence="1">Transglutaminase-like domain-containing protein</fullName>
    </recommendedName>
</protein>
<dbReference type="Gene3D" id="3.10.620.30">
    <property type="match status" value="1"/>
</dbReference>
<evidence type="ECO:0000259" key="1">
    <source>
        <dbReference type="Pfam" id="PF01841"/>
    </source>
</evidence>
<feature type="domain" description="Transglutaminase-like" evidence="1">
    <location>
        <begin position="86"/>
        <end position="140"/>
    </location>
</feature>
<dbReference type="Pfam" id="PF01841">
    <property type="entry name" value="Transglut_core"/>
    <property type="match status" value="1"/>
</dbReference>
<evidence type="ECO:0000313" key="3">
    <source>
        <dbReference type="Proteomes" id="UP000680865"/>
    </source>
</evidence>
<dbReference type="EMBL" id="BOQP01000043">
    <property type="protein sequence ID" value="GIM80701.1"/>
    <property type="molecule type" value="Genomic_DNA"/>
</dbReference>
<sequence length="288" mass="32269">MDYTRQTAYSDPREFTALLAELPSDVPSLAAAIRNLVVHYRASEIAFSDERLREIDSRWVDRLLAHDQERFPGSLLAPRPEQDRIAGCCRDFTLLSVAALRVHGVPARSRVGFADYLEPGFHSDHVITEWWDGTRWHAVDVEFDPEWGMPVDPLDVPLGPGGLRPASQVWTAYRRGDIDVNKCGVGGAENPLRGAWFVRNYVLNEIAHRYGDELLLWDTFGVQSLELDGDLTLIDEVAALVTAADAGDASAEQRLEHRYRNDPRLHPGPTVTSYSPRTEEAAELVLAR</sequence>
<dbReference type="RefSeq" id="WP_213001656.1">
    <property type="nucleotide sequence ID" value="NZ_BAAATW010000001.1"/>
</dbReference>
<reference evidence="2" key="1">
    <citation type="submission" date="2021-03" db="EMBL/GenBank/DDBJ databases">
        <title>Whole genome shotgun sequence of Actinoplanes consettensis NBRC 14913.</title>
        <authorList>
            <person name="Komaki H."/>
            <person name="Tamura T."/>
        </authorList>
    </citation>
    <scope>NUCLEOTIDE SEQUENCE</scope>
    <source>
        <strain evidence="2">NBRC 14913</strain>
    </source>
</reference>
<gene>
    <name evidence="2" type="ORF">Aco04nite_72180</name>
</gene>
<dbReference type="SUPFAM" id="SSF54001">
    <property type="entry name" value="Cysteine proteinases"/>
    <property type="match status" value="1"/>
</dbReference>
<evidence type="ECO:0000313" key="2">
    <source>
        <dbReference type="EMBL" id="GIM80701.1"/>
    </source>
</evidence>
<dbReference type="InterPro" id="IPR038765">
    <property type="entry name" value="Papain-like_cys_pep_sf"/>
</dbReference>
<name>A0A919SXV3_9ACTN</name>
<accession>A0A919SXV3</accession>
<dbReference type="AlphaFoldDB" id="A0A919SXV3"/>